<sequence length="62" mass="6662">MLLATRNYPLHSLAAGYSLPHAKKGFYSCHTNMNLELGSGILIFVSISNEHSASGSLIENAI</sequence>
<dbReference type="EnsemblPlants" id="MELO3C035576.2.1">
    <property type="protein sequence ID" value="MELO3C035576.2.1"/>
    <property type="gene ID" value="MELO3C035576.2"/>
</dbReference>
<dbReference type="Gramene" id="MELO3C035576.2.1">
    <property type="protein sequence ID" value="MELO3C035576.2.1"/>
    <property type="gene ID" value="MELO3C035576.2"/>
</dbReference>
<evidence type="ECO:0000313" key="1">
    <source>
        <dbReference type="EnsemblPlants" id="MELO3C035576.2.1"/>
    </source>
</evidence>
<proteinExistence type="predicted"/>
<accession>A0A9I9EM01</accession>
<protein>
    <submittedName>
        <fullName evidence="1">Uncharacterized protein</fullName>
    </submittedName>
</protein>
<organism evidence="1">
    <name type="scientific">Cucumis melo</name>
    <name type="common">Muskmelon</name>
    <dbReference type="NCBI Taxonomy" id="3656"/>
    <lineage>
        <taxon>Eukaryota</taxon>
        <taxon>Viridiplantae</taxon>
        <taxon>Streptophyta</taxon>
        <taxon>Embryophyta</taxon>
        <taxon>Tracheophyta</taxon>
        <taxon>Spermatophyta</taxon>
        <taxon>Magnoliopsida</taxon>
        <taxon>eudicotyledons</taxon>
        <taxon>Gunneridae</taxon>
        <taxon>Pentapetalae</taxon>
        <taxon>rosids</taxon>
        <taxon>fabids</taxon>
        <taxon>Cucurbitales</taxon>
        <taxon>Cucurbitaceae</taxon>
        <taxon>Benincaseae</taxon>
        <taxon>Cucumis</taxon>
    </lineage>
</organism>
<dbReference type="AlphaFoldDB" id="A0A9I9EM01"/>
<name>A0A9I9EM01_CUCME</name>
<reference evidence="1" key="1">
    <citation type="submission" date="2023-03" db="UniProtKB">
        <authorList>
            <consortium name="EnsemblPlants"/>
        </authorList>
    </citation>
    <scope>IDENTIFICATION</scope>
</reference>